<dbReference type="GO" id="GO:0005886">
    <property type="term" value="C:plasma membrane"/>
    <property type="evidence" value="ECO:0007669"/>
    <property type="project" value="UniProtKB-SubCell"/>
</dbReference>
<dbReference type="SMART" id="SM00768">
    <property type="entry name" value="X8"/>
    <property type="match status" value="1"/>
</dbReference>
<dbReference type="EMBL" id="JAXQNO010000022">
    <property type="protein sequence ID" value="KAK4767649.1"/>
    <property type="molecule type" value="Genomic_DNA"/>
</dbReference>
<feature type="compositionally biased region" description="Pro residues" evidence="9">
    <location>
        <begin position="206"/>
        <end position="223"/>
    </location>
</feature>
<feature type="signal peptide" evidence="10">
    <location>
        <begin position="1"/>
        <end position="19"/>
    </location>
</feature>
<dbReference type="GO" id="GO:0098552">
    <property type="term" value="C:side of membrane"/>
    <property type="evidence" value="ECO:0007669"/>
    <property type="project" value="UniProtKB-KW"/>
</dbReference>
<keyword evidence="6" id="KW-1015">Disulfide bond</keyword>
<evidence type="ECO:0000256" key="9">
    <source>
        <dbReference type="SAM" id="MobiDB-lite"/>
    </source>
</evidence>
<evidence type="ECO:0000256" key="5">
    <source>
        <dbReference type="ARBA" id="ARBA00023136"/>
    </source>
</evidence>
<dbReference type="FunFam" id="1.20.58.1040:FF:000001">
    <property type="entry name" value="Glucan endo-1,3-beta-glucosidase 4"/>
    <property type="match status" value="1"/>
</dbReference>
<dbReference type="Gene3D" id="1.20.58.1040">
    <property type="match status" value="1"/>
</dbReference>
<keyword evidence="4 10" id="KW-0732">Signal</keyword>
<reference evidence="12 13" key="1">
    <citation type="journal article" date="2023" name="Hortic Res">
        <title>Pangenome of water caltrop reveals structural variations and asymmetric subgenome divergence after allopolyploidization.</title>
        <authorList>
            <person name="Zhang X."/>
            <person name="Chen Y."/>
            <person name="Wang L."/>
            <person name="Yuan Y."/>
            <person name="Fang M."/>
            <person name="Shi L."/>
            <person name="Lu R."/>
            <person name="Comes H.P."/>
            <person name="Ma Y."/>
            <person name="Chen Y."/>
            <person name="Huang G."/>
            <person name="Zhou Y."/>
            <person name="Zheng Z."/>
            <person name="Qiu Y."/>
        </authorList>
    </citation>
    <scope>NUCLEOTIDE SEQUENCE [LARGE SCALE GENOMIC DNA]</scope>
    <source>
        <strain evidence="12">F231</strain>
    </source>
</reference>
<comment type="caution">
    <text evidence="12">The sequence shown here is derived from an EMBL/GenBank/DDBJ whole genome shotgun (WGS) entry which is preliminary data.</text>
</comment>
<evidence type="ECO:0000256" key="4">
    <source>
        <dbReference type="ARBA" id="ARBA00022729"/>
    </source>
</evidence>
<dbReference type="PANTHER" id="PTHR31044">
    <property type="entry name" value="BETA-1,3 GLUCANASE"/>
    <property type="match status" value="1"/>
</dbReference>
<keyword evidence="8" id="KW-0449">Lipoprotein</keyword>
<name>A0AAN7KHY2_TRANT</name>
<dbReference type="InterPro" id="IPR044788">
    <property type="entry name" value="X8_dom_prot"/>
</dbReference>
<gene>
    <name evidence="12" type="ORF">SAY86_015399</name>
</gene>
<keyword evidence="5" id="KW-0472">Membrane</keyword>
<feature type="domain" description="X8" evidence="11">
    <location>
        <begin position="279"/>
        <end position="364"/>
    </location>
</feature>
<evidence type="ECO:0000256" key="10">
    <source>
        <dbReference type="SAM" id="SignalP"/>
    </source>
</evidence>
<evidence type="ECO:0000256" key="6">
    <source>
        <dbReference type="ARBA" id="ARBA00023157"/>
    </source>
</evidence>
<dbReference type="GO" id="GO:0009506">
    <property type="term" value="C:plasmodesma"/>
    <property type="evidence" value="ECO:0007669"/>
    <property type="project" value="UniProtKB-ARBA"/>
</dbReference>
<dbReference type="InterPro" id="IPR012946">
    <property type="entry name" value="X8"/>
</dbReference>
<evidence type="ECO:0000313" key="12">
    <source>
        <dbReference type="EMBL" id="KAK4767649.1"/>
    </source>
</evidence>
<keyword evidence="2" id="KW-1003">Cell membrane</keyword>
<comment type="subcellular location">
    <subcellularLocation>
        <location evidence="1">Cell membrane</location>
        <topology evidence="1">Lipid-anchor</topology>
        <topology evidence="1">GPI-anchor</topology>
    </subcellularLocation>
</comment>
<dbReference type="AlphaFoldDB" id="A0AAN7KHY2"/>
<dbReference type="PANTHER" id="PTHR31044:SF140">
    <property type="entry name" value="EXPRESSED PROTEIN"/>
    <property type="match status" value="1"/>
</dbReference>
<evidence type="ECO:0000313" key="13">
    <source>
        <dbReference type="Proteomes" id="UP001346149"/>
    </source>
</evidence>
<keyword evidence="13" id="KW-1185">Reference proteome</keyword>
<evidence type="ECO:0000256" key="1">
    <source>
        <dbReference type="ARBA" id="ARBA00004609"/>
    </source>
</evidence>
<proteinExistence type="predicted"/>
<evidence type="ECO:0000256" key="2">
    <source>
        <dbReference type="ARBA" id="ARBA00022475"/>
    </source>
</evidence>
<protein>
    <recommendedName>
        <fullName evidence="11">X8 domain-containing protein</fullName>
    </recommendedName>
</protein>
<keyword evidence="3" id="KW-0336">GPI-anchor</keyword>
<evidence type="ECO:0000256" key="7">
    <source>
        <dbReference type="ARBA" id="ARBA00023180"/>
    </source>
</evidence>
<evidence type="ECO:0000256" key="3">
    <source>
        <dbReference type="ARBA" id="ARBA00022622"/>
    </source>
</evidence>
<evidence type="ECO:0000256" key="8">
    <source>
        <dbReference type="ARBA" id="ARBA00023288"/>
    </source>
</evidence>
<dbReference type="Gene3D" id="3.20.20.80">
    <property type="entry name" value="Glycosidases"/>
    <property type="match status" value="1"/>
</dbReference>
<evidence type="ECO:0000259" key="11">
    <source>
        <dbReference type="SMART" id="SM00768"/>
    </source>
</evidence>
<organism evidence="12 13">
    <name type="scientific">Trapa natans</name>
    <name type="common">Water chestnut</name>
    <dbReference type="NCBI Taxonomy" id="22666"/>
    <lineage>
        <taxon>Eukaryota</taxon>
        <taxon>Viridiplantae</taxon>
        <taxon>Streptophyta</taxon>
        <taxon>Embryophyta</taxon>
        <taxon>Tracheophyta</taxon>
        <taxon>Spermatophyta</taxon>
        <taxon>Magnoliopsida</taxon>
        <taxon>eudicotyledons</taxon>
        <taxon>Gunneridae</taxon>
        <taxon>Pentapetalae</taxon>
        <taxon>rosids</taxon>
        <taxon>malvids</taxon>
        <taxon>Myrtales</taxon>
        <taxon>Lythraceae</taxon>
        <taxon>Trapa</taxon>
    </lineage>
</organism>
<accession>A0AAN7KHY2</accession>
<dbReference type="Proteomes" id="UP001346149">
    <property type="component" value="Unassembled WGS sequence"/>
</dbReference>
<sequence length="367" mass="39532">MATMLKLLLLFLTLCSLHPQCLTGASQEEELSSRENPLLEDSYLVDVSGSVLKAEAWLRAHVLSQYPASGATTIVVGETVFCAREQLEPKLSLVLLSLKNMHRSLKRWGLEEDIKLSVSLSESCFPSQGSVYSMGSVRPVLKFLQSVNSTFILDSSPTKSSPLWEMSSKFRSLGDLDGAWSGKTMARKLSTSEIGFFVPAHKAKSPHPPPSGSRLPFPPHTLPTLPPQTFPFAPEQPPVSVPAMAPFAFTLPPCSQSPPPAGAGAAPPSGATETGRQRLWCVAKPTVPDENLQEAMDYACGEGGGSCGEIMPSGSCYYPNTVIAHASYAFNSYWQKNKRNGGTCSFGGTAMLINADPSFLHCKFELS</sequence>
<feature type="chain" id="PRO_5042891930" description="X8 domain-containing protein" evidence="10">
    <location>
        <begin position="20"/>
        <end position="367"/>
    </location>
</feature>
<keyword evidence="7" id="KW-0325">Glycoprotein</keyword>
<dbReference type="Pfam" id="PF07983">
    <property type="entry name" value="X8"/>
    <property type="match status" value="1"/>
</dbReference>
<feature type="region of interest" description="Disordered" evidence="9">
    <location>
        <begin position="201"/>
        <end position="223"/>
    </location>
</feature>